<evidence type="ECO:0000313" key="7">
    <source>
        <dbReference type="Proteomes" id="UP001226577"/>
    </source>
</evidence>
<dbReference type="PANTHER" id="PTHR42813">
    <property type="entry name" value="ZINC-TYPE ALCOHOL DEHYDROGENASE-LIKE"/>
    <property type="match status" value="1"/>
</dbReference>
<sequence>MMEKAGYETADLSSSVPLTDQIDAILGVPEVDCGVDAVGYEAHGLGESSDKEAPEAALNSMFEVVRAGGAIGIPGIYVGNDPGSKHDRAKNGTLDLALGAAWIKSLTLVTGMAPVRNYSLELMQAILWNRIDLPAVMNTEVVPIDQGPDAYARFSAGSSKKFVIDPNGMLKK</sequence>
<dbReference type="Proteomes" id="UP001226577">
    <property type="component" value="Unassembled WGS sequence"/>
</dbReference>
<evidence type="ECO:0000313" key="6">
    <source>
        <dbReference type="EMBL" id="MDP9890062.1"/>
    </source>
</evidence>
<comment type="caution">
    <text evidence="6">The sequence shown here is derived from an EMBL/GenBank/DDBJ whole genome shotgun (WGS) entry which is preliminary data.</text>
</comment>
<dbReference type="EMBL" id="JAUSRE010000022">
    <property type="protein sequence ID" value="MDP9890062.1"/>
    <property type="molecule type" value="Genomic_DNA"/>
</dbReference>
<proteinExistence type="inferred from homology"/>
<dbReference type="PANTHER" id="PTHR42813:SF3">
    <property type="entry name" value="GLUTATHIONE-INDEPENDENT FORMALDEHYDE DEHYDROGENASE"/>
    <property type="match status" value="1"/>
</dbReference>
<keyword evidence="4" id="KW-0862">Zinc</keyword>
<evidence type="ECO:0000256" key="1">
    <source>
        <dbReference type="ARBA" id="ARBA00001947"/>
    </source>
</evidence>
<protein>
    <submittedName>
        <fullName evidence="6">Threonine dehydrogenase-like Zn-dependent dehydrogenase</fullName>
    </submittedName>
</protein>
<dbReference type="Gene3D" id="3.40.50.720">
    <property type="entry name" value="NAD(P)-binding Rossmann-like Domain"/>
    <property type="match status" value="1"/>
</dbReference>
<dbReference type="Gene3D" id="3.90.180.10">
    <property type="entry name" value="Medium-chain alcohol dehydrogenases, catalytic domain"/>
    <property type="match status" value="1"/>
</dbReference>
<dbReference type="RefSeq" id="WP_306971293.1">
    <property type="nucleotide sequence ID" value="NZ_JAUSRE010000022.1"/>
</dbReference>
<evidence type="ECO:0000256" key="2">
    <source>
        <dbReference type="ARBA" id="ARBA00008072"/>
    </source>
</evidence>
<gene>
    <name evidence="6" type="ORF">J2X98_003674</name>
</gene>
<dbReference type="SUPFAM" id="SSF51735">
    <property type="entry name" value="NAD(P)-binding Rossmann-fold domains"/>
    <property type="match status" value="1"/>
</dbReference>
<comment type="cofactor">
    <cofactor evidence="1">
        <name>Zn(2+)</name>
        <dbReference type="ChEBI" id="CHEBI:29105"/>
    </cofactor>
</comment>
<evidence type="ECO:0000256" key="3">
    <source>
        <dbReference type="ARBA" id="ARBA00022723"/>
    </source>
</evidence>
<evidence type="ECO:0000256" key="4">
    <source>
        <dbReference type="ARBA" id="ARBA00022833"/>
    </source>
</evidence>
<keyword evidence="5" id="KW-0520">NAD</keyword>
<keyword evidence="7" id="KW-1185">Reference proteome</keyword>
<name>A0ABT9RXT8_9MICC</name>
<evidence type="ECO:0000256" key="5">
    <source>
        <dbReference type="ARBA" id="ARBA00023027"/>
    </source>
</evidence>
<accession>A0ABT9RXT8</accession>
<dbReference type="InterPro" id="IPR036291">
    <property type="entry name" value="NAD(P)-bd_dom_sf"/>
</dbReference>
<reference evidence="6 7" key="1">
    <citation type="submission" date="2023-07" db="EMBL/GenBank/DDBJ databases">
        <title>Sorghum-associated microbial communities from plants grown in Nebraska, USA.</title>
        <authorList>
            <person name="Schachtman D."/>
        </authorList>
    </citation>
    <scope>NUCLEOTIDE SEQUENCE [LARGE SCALE GENOMIC DNA]</scope>
    <source>
        <strain evidence="6 7">CC222</strain>
    </source>
</reference>
<organism evidence="6 7">
    <name type="scientific">Pseudarthrobacter enclensis</name>
    <dbReference type="NCBI Taxonomy" id="993070"/>
    <lineage>
        <taxon>Bacteria</taxon>
        <taxon>Bacillati</taxon>
        <taxon>Actinomycetota</taxon>
        <taxon>Actinomycetes</taxon>
        <taxon>Micrococcales</taxon>
        <taxon>Micrococcaceae</taxon>
        <taxon>Pseudarthrobacter</taxon>
    </lineage>
</organism>
<comment type="similarity">
    <text evidence="2">Belongs to the zinc-containing alcohol dehydrogenase family.</text>
</comment>
<keyword evidence="3" id="KW-0479">Metal-binding</keyword>